<dbReference type="InterPro" id="IPR050408">
    <property type="entry name" value="HGPRT"/>
</dbReference>
<keyword evidence="9 15" id="KW-0479">Metal-binding</keyword>
<comment type="cofactor">
    <cofactor evidence="1 15">
        <name>Mg(2+)</name>
        <dbReference type="ChEBI" id="CHEBI:18420"/>
    </cofactor>
</comment>
<dbReference type="GO" id="GO:0016757">
    <property type="term" value="F:glycosyltransferase activity"/>
    <property type="evidence" value="ECO:0007669"/>
    <property type="project" value="UniProtKB-KW"/>
</dbReference>
<evidence type="ECO:0000256" key="11">
    <source>
        <dbReference type="ARBA" id="ARBA00022741"/>
    </source>
</evidence>
<evidence type="ECO:0000256" key="8">
    <source>
        <dbReference type="ARBA" id="ARBA00022679"/>
    </source>
</evidence>
<evidence type="ECO:0000256" key="6">
    <source>
        <dbReference type="ARBA" id="ARBA00022490"/>
    </source>
</evidence>
<dbReference type="PANTHER" id="PTHR43340">
    <property type="entry name" value="HYPOXANTHINE-GUANINE PHOSPHORIBOSYLTRANSFERASE"/>
    <property type="match status" value="1"/>
</dbReference>
<feature type="domain" description="Phosphoribosyltransferase" evidence="16">
    <location>
        <begin position="16"/>
        <end position="161"/>
    </location>
</feature>
<evidence type="ECO:0000313" key="17">
    <source>
        <dbReference type="EMBL" id="MFC3810547.1"/>
    </source>
</evidence>
<evidence type="ECO:0000256" key="14">
    <source>
        <dbReference type="ARBA" id="ARBA00049402"/>
    </source>
</evidence>
<evidence type="ECO:0000256" key="12">
    <source>
        <dbReference type="ARBA" id="ARBA00022842"/>
    </source>
</evidence>
<evidence type="ECO:0000256" key="9">
    <source>
        <dbReference type="ARBA" id="ARBA00022723"/>
    </source>
</evidence>
<evidence type="ECO:0000256" key="1">
    <source>
        <dbReference type="ARBA" id="ARBA00001946"/>
    </source>
</evidence>
<evidence type="ECO:0000256" key="3">
    <source>
        <dbReference type="ARBA" id="ARBA00004669"/>
    </source>
</evidence>
<keyword evidence="7 15" id="KW-0328">Glycosyltransferase</keyword>
<comment type="catalytic activity">
    <reaction evidence="13">
        <text>GMP + diphosphate = guanine + 5-phospho-alpha-D-ribose 1-diphosphate</text>
        <dbReference type="Rhea" id="RHEA:25424"/>
        <dbReference type="ChEBI" id="CHEBI:16235"/>
        <dbReference type="ChEBI" id="CHEBI:33019"/>
        <dbReference type="ChEBI" id="CHEBI:58017"/>
        <dbReference type="ChEBI" id="CHEBI:58115"/>
        <dbReference type="EC" id="2.4.2.8"/>
    </reaction>
    <physiologicalReaction direction="right-to-left" evidence="13">
        <dbReference type="Rhea" id="RHEA:25426"/>
    </physiologicalReaction>
</comment>
<evidence type="ECO:0000256" key="2">
    <source>
        <dbReference type="ARBA" id="ARBA00004496"/>
    </source>
</evidence>
<evidence type="ECO:0000256" key="4">
    <source>
        <dbReference type="ARBA" id="ARBA00008391"/>
    </source>
</evidence>
<comment type="catalytic activity">
    <reaction evidence="14">
        <text>IMP + diphosphate = hypoxanthine + 5-phospho-alpha-D-ribose 1-diphosphate</text>
        <dbReference type="Rhea" id="RHEA:17973"/>
        <dbReference type="ChEBI" id="CHEBI:17368"/>
        <dbReference type="ChEBI" id="CHEBI:33019"/>
        <dbReference type="ChEBI" id="CHEBI:58017"/>
        <dbReference type="ChEBI" id="CHEBI:58053"/>
        <dbReference type="EC" id="2.4.2.8"/>
    </reaction>
    <physiologicalReaction direction="right-to-left" evidence="14">
        <dbReference type="Rhea" id="RHEA:17975"/>
    </physiologicalReaction>
</comment>
<dbReference type="RefSeq" id="WP_379836794.1">
    <property type="nucleotide sequence ID" value="NZ_JBHRYQ010000001.1"/>
</dbReference>
<keyword evidence="11 15" id="KW-0547">Nucleotide-binding</keyword>
<dbReference type="Pfam" id="PF00156">
    <property type="entry name" value="Pribosyltran"/>
    <property type="match status" value="1"/>
</dbReference>
<keyword evidence="18" id="KW-1185">Reference proteome</keyword>
<dbReference type="Proteomes" id="UP001595616">
    <property type="component" value="Unassembled WGS sequence"/>
</dbReference>
<evidence type="ECO:0000256" key="7">
    <source>
        <dbReference type="ARBA" id="ARBA00022676"/>
    </source>
</evidence>
<evidence type="ECO:0000256" key="13">
    <source>
        <dbReference type="ARBA" id="ARBA00048811"/>
    </source>
</evidence>
<dbReference type="NCBIfam" id="TIGR01203">
    <property type="entry name" value="HGPRTase"/>
    <property type="match status" value="1"/>
</dbReference>
<reference evidence="18" key="1">
    <citation type="journal article" date="2019" name="Int. J. Syst. Evol. Microbiol.">
        <title>The Global Catalogue of Microorganisms (GCM) 10K type strain sequencing project: providing services to taxonomists for standard genome sequencing and annotation.</title>
        <authorList>
            <consortium name="The Broad Institute Genomics Platform"/>
            <consortium name="The Broad Institute Genome Sequencing Center for Infectious Disease"/>
            <person name="Wu L."/>
            <person name="Ma J."/>
        </authorList>
    </citation>
    <scope>NUCLEOTIDE SEQUENCE [LARGE SCALE GENOMIC DNA]</scope>
    <source>
        <strain evidence="18">CECT 7956</strain>
    </source>
</reference>
<dbReference type="EMBL" id="JBHRYQ010000001">
    <property type="protein sequence ID" value="MFC3810547.1"/>
    <property type="molecule type" value="Genomic_DNA"/>
</dbReference>
<evidence type="ECO:0000259" key="16">
    <source>
        <dbReference type="Pfam" id="PF00156"/>
    </source>
</evidence>
<dbReference type="InterPro" id="IPR029057">
    <property type="entry name" value="PRTase-like"/>
</dbReference>
<evidence type="ECO:0000256" key="15">
    <source>
        <dbReference type="RuleBase" id="RU364099"/>
    </source>
</evidence>
<keyword evidence="6 15" id="KW-0963">Cytoplasm</keyword>
<keyword evidence="10 15" id="KW-0660">Purine salvage</keyword>
<organism evidence="17 18">
    <name type="scientific">Lacihabitans lacunae</name>
    <dbReference type="NCBI Taxonomy" id="1028214"/>
    <lineage>
        <taxon>Bacteria</taxon>
        <taxon>Pseudomonadati</taxon>
        <taxon>Bacteroidota</taxon>
        <taxon>Cytophagia</taxon>
        <taxon>Cytophagales</taxon>
        <taxon>Leadbetterellaceae</taxon>
        <taxon>Lacihabitans</taxon>
    </lineage>
</organism>
<comment type="subcellular location">
    <subcellularLocation>
        <location evidence="2 15">Cytoplasm</location>
    </subcellularLocation>
</comment>
<keyword evidence="8 15" id="KW-0808">Transferase</keyword>
<gene>
    <name evidence="17" type="primary">hpt</name>
    <name evidence="17" type="ORF">ACFOOI_07780</name>
</gene>
<evidence type="ECO:0000313" key="18">
    <source>
        <dbReference type="Proteomes" id="UP001595616"/>
    </source>
</evidence>
<dbReference type="InterPro" id="IPR005904">
    <property type="entry name" value="Hxn_phspho_trans"/>
</dbReference>
<sequence length="175" mass="19825">MVRIQDLTFEEYISEERIFARTSQLAKKINVDFEGKNPIFLGILNGSFMFLSELFKQITIECEVSFLKVSSYENQTSTGKVRELIGLNKSIDNRPVIIVEDIVDTGHTLAFIKDKISSFSPSKVSVMTLLHKVAATKIPHELDYVGFEIDNIFVVGFGLDYNELGRNHRCILAKS</sequence>
<dbReference type="SUPFAM" id="SSF53271">
    <property type="entry name" value="PRTase-like"/>
    <property type="match status" value="1"/>
</dbReference>
<accession>A0ABV7YX89</accession>
<proteinExistence type="inferred from homology"/>
<dbReference type="Gene3D" id="3.40.50.2020">
    <property type="match status" value="1"/>
</dbReference>
<dbReference type="PANTHER" id="PTHR43340:SF1">
    <property type="entry name" value="HYPOXANTHINE PHOSPHORIBOSYLTRANSFERASE"/>
    <property type="match status" value="1"/>
</dbReference>
<name>A0ABV7YX89_9BACT</name>
<dbReference type="CDD" id="cd06223">
    <property type="entry name" value="PRTases_typeI"/>
    <property type="match status" value="1"/>
</dbReference>
<evidence type="ECO:0000256" key="10">
    <source>
        <dbReference type="ARBA" id="ARBA00022726"/>
    </source>
</evidence>
<dbReference type="EC" id="2.4.2.8" evidence="5 15"/>
<dbReference type="InterPro" id="IPR000836">
    <property type="entry name" value="PRTase_dom"/>
</dbReference>
<keyword evidence="12 15" id="KW-0460">Magnesium</keyword>
<evidence type="ECO:0000256" key="5">
    <source>
        <dbReference type="ARBA" id="ARBA00011895"/>
    </source>
</evidence>
<comment type="pathway">
    <text evidence="3 15">Purine metabolism; IMP biosynthesis via salvage pathway; IMP from hypoxanthine: step 1/1.</text>
</comment>
<comment type="similarity">
    <text evidence="4 15">Belongs to the purine/pyrimidine phosphoribosyltransferase family.</text>
</comment>
<comment type="caution">
    <text evidence="17">The sequence shown here is derived from an EMBL/GenBank/DDBJ whole genome shotgun (WGS) entry which is preliminary data.</text>
</comment>
<protein>
    <recommendedName>
        <fullName evidence="5 15">Hypoxanthine phosphoribosyltransferase</fullName>
        <ecNumber evidence="5 15">2.4.2.8</ecNumber>
    </recommendedName>
</protein>